<keyword evidence="2" id="KW-1185">Reference proteome</keyword>
<dbReference type="RefSeq" id="WP_067696647.1">
    <property type="nucleotide sequence ID" value="NZ_LLZH01000275.1"/>
</dbReference>
<dbReference type="AlphaFoldDB" id="A0A101JMV8"/>
<dbReference type="InterPro" id="IPR029052">
    <property type="entry name" value="Metallo-depent_PP-like"/>
</dbReference>
<gene>
    <name evidence="1" type="ORF">ADL15_26260</name>
</gene>
<reference evidence="1 2" key="1">
    <citation type="submission" date="2015-10" db="EMBL/GenBank/DDBJ databases">
        <authorList>
            <person name="Gilbert D.G."/>
        </authorList>
    </citation>
    <scope>NUCLEOTIDE SEQUENCE [LARGE SCALE GENOMIC DNA]</scope>
    <source>
        <strain evidence="1 2">NRRL B-16712</strain>
    </source>
</reference>
<dbReference type="Gene3D" id="3.60.21.10">
    <property type="match status" value="1"/>
</dbReference>
<comment type="caution">
    <text evidence="1">The sequence shown here is derived from an EMBL/GenBank/DDBJ whole genome shotgun (WGS) entry which is preliminary data.</text>
</comment>
<name>A0A101JMV8_9ACTN</name>
<protein>
    <recommendedName>
        <fullName evidence="3">Calcineurin-like phosphoesterase domain-containing protein</fullName>
    </recommendedName>
</protein>
<evidence type="ECO:0000313" key="1">
    <source>
        <dbReference type="EMBL" id="KUL29850.1"/>
    </source>
</evidence>
<dbReference type="SUPFAM" id="SSF56300">
    <property type="entry name" value="Metallo-dependent phosphatases"/>
    <property type="match status" value="1"/>
</dbReference>
<evidence type="ECO:0008006" key="3">
    <source>
        <dbReference type="Google" id="ProtNLM"/>
    </source>
</evidence>
<dbReference type="EMBL" id="LLZH01000275">
    <property type="protein sequence ID" value="KUL29850.1"/>
    <property type="molecule type" value="Genomic_DNA"/>
</dbReference>
<proteinExistence type="predicted"/>
<sequence length="91" mass="9932">MVLWGHNHVYERFDPMNPSGALDTARGLRTWVAGMGGADHYNFGTIQPNSAARNNNTFGVLKFTLHAGSYDWQFVPVAGKTYTDSGTAGCH</sequence>
<dbReference type="Proteomes" id="UP000053244">
    <property type="component" value="Unassembled WGS sequence"/>
</dbReference>
<organism evidence="1 2">
    <name type="scientific">Actinoplanes awajinensis subsp. mycoplanecinus</name>
    <dbReference type="NCBI Taxonomy" id="135947"/>
    <lineage>
        <taxon>Bacteria</taxon>
        <taxon>Bacillati</taxon>
        <taxon>Actinomycetota</taxon>
        <taxon>Actinomycetes</taxon>
        <taxon>Micromonosporales</taxon>
        <taxon>Micromonosporaceae</taxon>
        <taxon>Actinoplanes</taxon>
    </lineage>
</organism>
<evidence type="ECO:0000313" key="2">
    <source>
        <dbReference type="Proteomes" id="UP000053244"/>
    </source>
</evidence>
<accession>A0A101JMV8</accession>